<feature type="transmembrane region" description="Helical" evidence="1">
    <location>
        <begin position="99"/>
        <end position="118"/>
    </location>
</feature>
<evidence type="ECO:0000313" key="2">
    <source>
        <dbReference type="EMBL" id="MFD1719689.1"/>
    </source>
</evidence>
<organism evidence="2 3">
    <name type="scientific">Georgenia deserti</name>
    <dbReference type="NCBI Taxonomy" id="2093781"/>
    <lineage>
        <taxon>Bacteria</taxon>
        <taxon>Bacillati</taxon>
        <taxon>Actinomycetota</taxon>
        <taxon>Actinomycetes</taxon>
        <taxon>Micrococcales</taxon>
        <taxon>Bogoriellaceae</taxon>
        <taxon>Georgenia</taxon>
    </lineage>
</organism>
<keyword evidence="1" id="KW-1133">Transmembrane helix</keyword>
<keyword evidence="1" id="KW-0812">Transmembrane</keyword>
<comment type="caution">
    <text evidence="2">The sequence shown here is derived from an EMBL/GenBank/DDBJ whole genome shotgun (WGS) entry which is preliminary data.</text>
</comment>
<keyword evidence="3" id="KW-1185">Reference proteome</keyword>
<feature type="transmembrane region" description="Helical" evidence="1">
    <location>
        <begin position="193"/>
        <end position="217"/>
    </location>
</feature>
<protein>
    <recommendedName>
        <fullName evidence="4">ABC transmembrane type-1 domain-containing protein</fullName>
    </recommendedName>
</protein>
<evidence type="ECO:0000256" key="1">
    <source>
        <dbReference type="SAM" id="Phobius"/>
    </source>
</evidence>
<gene>
    <name evidence="2" type="ORF">ACFSE6_17725</name>
</gene>
<evidence type="ECO:0000313" key="3">
    <source>
        <dbReference type="Proteomes" id="UP001597277"/>
    </source>
</evidence>
<feature type="transmembrane region" description="Helical" evidence="1">
    <location>
        <begin position="250"/>
        <end position="279"/>
    </location>
</feature>
<dbReference type="Proteomes" id="UP001597277">
    <property type="component" value="Unassembled WGS sequence"/>
</dbReference>
<accession>A0ABW4L962</accession>
<sequence>MSAPHPSPACAAGGSGVLRAGLAVVADAGRLVAAHWPMLLLLAMVAVVSREFLLQATVMLNRSSIVLSQLVLASTAFVQVLTVVGMLLTMRRRAAGERLVTSFLTGAAAVVLPFLVIYEHYGYLAEDVLAYRLDTVYDLADPTTDVTTRYPQLTSAAVLGTILAAFVLRYVFSALVRRTSPDRQGRRSLLRLTAGYCEVVWLVLAAQTLASIVGNLADWWHSRRLGSALDAWWQSVTASLPSLGAAVETLAGWGGALVGAAVAGVVVPLAWLAVGAIIYGAQTERMLTAADLRIPGRMIERVGDARVTRALAVISDPERQFGGVVGASALIARAGWTPVLVFCLAFLVADQLGTLLVEVARLAVGPREISTWIQLWTPLELLGTVLVRIATLALVASAVDALLRSLGLPGGLRLRSAERQGEVRGSELVVIEQPHRGGP</sequence>
<feature type="transmembrane region" description="Helical" evidence="1">
    <location>
        <begin position="153"/>
        <end position="172"/>
    </location>
</feature>
<proteinExistence type="predicted"/>
<evidence type="ECO:0008006" key="4">
    <source>
        <dbReference type="Google" id="ProtNLM"/>
    </source>
</evidence>
<feature type="transmembrane region" description="Helical" evidence="1">
    <location>
        <begin position="66"/>
        <end position="87"/>
    </location>
</feature>
<dbReference type="EMBL" id="JBHUEE010000012">
    <property type="protein sequence ID" value="MFD1719689.1"/>
    <property type="molecule type" value="Genomic_DNA"/>
</dbReference>
<keyword evidence="1" id="KW-0472">Membrane</keyword>
<reference evidence="3" key="1">
    <citation type="journal article" date="2019" name="Int. J. Syst. Evol. Microbiol.">
        <title>The Global Catalogue of Microorganisms (GCM) 10K type strain sequencing project: providing services to taxonomists for standard genome sequencing and annotation.</title>
        <authorList>
            <consortium name="The Broad Institute Genomics Platform"/>
            <consortium name="The Broad Institute Genome Sequencing Center for Infectious Disease"/>
            <person name="Wu L."/>
            <person name="Ma J."/>
        </authorList>
    </citation>
    <scope>NUCLEOTIDE SEQUENCE [LARGE SCALE GENOMIC DNA]</scope>
    <source>
        <strain evidence="3">JCM 17130</strain>
    </source>
</reference>
<name>A0ABW4L962_9MICO</name>
<dbReference type="RefSeq" id="WP_388010488.1">
    <property type="nucleotide sequence ID" value="NZ_JBHUEE010000012.1"/>
</dbReference>
<feature type="transmembrane region" description="Helical" evidence="1">
    <location>
        <begin position="39"/>
        <end position="60"/>
    </location>
</feature>